<dbReference type="SUPFAM" id="SSF51735">
    <property type="entry name" value="NAD(P)-binding Rossmann-fold domains"/>
    <property type="match status" value="1"/>
</dbReference>
<organism evidence="3 4">
    <name type="scientific">Vanrija humicola</name>
    <name type="common">Yeast</name>
    <name type="synonym">Cryptococcus humicola</name>
    <dbReference type="NCBI Taxonomy" id="5417"/>
    <lineage>
        <taxon>Eukaryota</taxon>
        <taxon>Fungi</taxon>
        <taxon>Dikarya</taxon>
        <taxon>Basidiomycota</taxon>
        <taxon>Agaricomycotina</taxon>
        <taxon>Tremellomycetes</taxon>
        <taxon>Trichosporonales</taxon>
        <taxon>Trichosporonaceae</taxon>
        <taxon>Vanrija</taxon>
    </lineage>
</organism>
<dbReference type="Gene3D" id="3.40.50.720">
    <property type="entry name" value="NAD(P)-binding Rossmann-like Domain"/>
    <property type="match status" value="1"/>
</dbReference>
<dbReference type="EMBL" id="QKWK01000001">
    <property type="protein sequence ID" value="TXT15790.1"/>
    <property type="molecule type" value="Genomic_DNA"/>
</dbReference>
<dbReference type="InterPro" id="IPR036291">
    <property type="entry name" value="NAD(P)-bd_dom_sf"/>
</dbReference>
<evidence type="ECO:0008006" key="5">
    <source>
        <dbReference type="Google" id="ProtNLM"/>
    </source>
</evidence>
<comment type="subcellular location">
    <subcellularLocation>
        <location evidence="1">Mitochondrion outer membrane</location>
        <topology evidence="1">Peripheral membrane protein</topology>
    </subcellularLocation>
</comment>
<name>A0A7D8V2Y0_VANHU</name>
<dbReference type="PANTHER" id="PTHR14097">
    <property type="entry name" value="OXIDOREDUCTASE HTATIP2"/>
    <property type="match status" value="1"/>
</dbReference>
<evidence type="ECO:0000256" key="2">
    <source>
        <dbReference type="ARBA" id="ARBA00006617"/>
    </source>
</evidence>
<protein>
    <recommendedName>
        <fullName evidence="5">NAD(P)-binding domain-containing protein</fullName>
    </recommendedName>
</protein>
<dbReference type="GO" id="GO:0051170">
    <property type="term" value="P:import into nucleus"/>
    <property type="evidence" value="ECO:0007669"/>
    <property type="project" value="TreeGrafter"/>
</dbReference>
<evidence type="ECO:0000313" key="3">
    <source>
        <dbReference type="EMBL" id="TXT15790.1"/>
    </source>
</evidence>
<dbReference type="AlphaFoldDB" id="A0A7D8V2Y0"/>
<accession>A0A7D8V2Y0</accession>
<comment type="caution">
    <text evidence="3">The sequence shown here is derived from an EMBL/GenBank/DDBJ whole genome shotgun (WGS) entry which is preliminary data.</text>
</comment>
<sequence length="171" mass="17509">MPPQITVVGSTGLVGGAALSALLASPSQLSLATLTRLAVSTPAPANPTTTLTPRVLPDLGDAVGAPEKLAAPGGTYLCALGSTRAAAGSLAAQERIDFVLNRDLAARARADGAETIVLVSSGGADSGSYSGYLRIKGQLEDAVCGMGFRRTVILRPGVLLGRWVWRRSRAR</sequence>
<dbReference type="Proteomes" id="UP000473826">
    <property type="component" value="Unassembled WGS sequence"/>
</dbReference>
<reference evidence="3 4" key="1">
    <citation type="journal article" date="2019" name="PLoS Genet.">
        <title>Convergent evolution of linked mating-type loci in basidiomycete fungi.</title>
        <authorList>
            <person name="Sun S."/>
            <person name="Coelho M.A."/>
            <person name="Heitman J."/>
            <person name="Nowrousian M."/>
        </authorList>
    </citation>
    <scope>NUCLEOTIDE SEQUENCE [LARGE SCALE GENOMIC DNA]</scope>
    <source>
        <strain evidence="3 4">CBS 4282</strain>
    </source>
</reference>
<dbReference type="GO" id="GO:0005741">
    <property type="term" value="C:mitochondrial outer membrane"/>
    <property type="evidence" value="ECO:0007669"/>
    <property type="project" value="UniProtKB-SubCell"/>
</dbReference>
<comment type="similarity">
    <text evidence="2">Belongs to the FMP52 family.</text>
</comment>
<evidence type="ECO:0000313" key="4">
    <source>
        <dbReference type="Proteomes" id="UP000473826"/>
    </source>
</evidence>
<gene>
    <name evidence="3" type="ORF">VHUM_00293</name>
</gene>
<evidence type="ECO:0000256" key="1">
    <source>
        <dbReference type="ARBA" id="ARBA00004450"/>
    </source>
</evidence>
<dbReference type="OrthoDB" id="430436at2759"/>
<keyword evidence="4" id="KW-1185">Reference proteome</keyword>
<dbReference type="PANTHER" id="PTHR14097:SF7">
    <property type="entry name" value="OXIDOREDUCTASE HTATIP2"/>
    <property type="match status" value="1"/>
</dbReference>
<proteinExistence type="inferred from homology"/>